<dbReference type="InterPro" id="IPR038586">
    <property type="entry name" value="Tctex-1-like_sf"/>
</dbReference>
<evidence type="ECO:0000313" key="3">
    <source>
        <dbReference type="Proteomes" id="UP000039865"/>
    </source>
</evidence>
<organism evidence="2 3">
    <name type="scientific">Stylonychia lemnae</name>
    <name type="common">Ciliate</name>
    <dbReference type="NCBI Taxonomy" id="5949"/>
    <lineage>
        <taxon>Eukaryota</taxon>
        <taxon>Sar</taxon>
        <taxon>Alveolata</taxon>
        <taxon>Ciliophora</taxon>
        <taxon>Intramacronucleata</taxon>
        <taxon>Spirotrichea</taxon>
        <taxon>Stichotrichia</taxon>
        <taxon>Sporadotrichida</taxon>
        <taxon>Oxytrichidae</taxon>
        <taxon>Stylonychinae</taxon>
        <taxon>Stylonychia</taxon>
    </lineage>
</organism>
<dbReference type="InParanoid" id="A0A078A5T6"/>
<dbReference type="GO" id="GO:0005737">
    <property type="term" value="C:cytoplasm"/>
    <property type="evidence" value="ECO:0007669"/>
    <property type="project" value="TreeGrafter"/>
</dbReference>
<dbReference type="Proteomes" id="UP000039865">
    <property type="component" value="Unassembled WGS sequence"/>
</dbReference>
<dbReference type="Gene3D" id="3.30.1140.40">
    <property type="entry name" value="Tctex-1"/>
    <property type="match status" value="1"/>
</dbReference>
<dbReference type="AlphaFoldDB" id="A0A078A5T6"/>
<dbReference type="GO" id="GO:0045505">
    <property type="term" value="F:dynein intermediate chain binding"/>
    <property type="evidence" value="ECO:0007669"/>
    <property type="project" value="TreeGrafter"/>
</dbReference>
<proteinExistence type="inferred from homology"/>
<gene>
    <name evidence="2" type="primary">Contig15472.g16491</name>
    <name evidence="2" type="ORF">STYLEM_5121</name>
</gene>
<accession>A0A078A5T6</accession>
<reference evidence="2 3" key="1">
    <citation type="submission" date="2014-06" db="EMBL/GenBank/DDBJ databases">
        <authorList>
            <person name="Swart Estienne"/>
        </authorList>
    </citation>
    <scope>NUCLEOTIDE SEQUENCE [LARGE SCALE GENOMIC DNA]</scope>
    <source>
        <strain evidence="2 3">130c</strain>
    </source>
</reference>
<dbReference type="EMBL" id="CCKQ01004977">
    <property type="protein sequence ID" value="CDW76124.1"/>
    <property type="molecule type" value="Genomic_DNA"/>
</dbReference>
<evidence type="ECO:0000313" key="2">
    <source>
        <dbReference type="EMBL" id="CDW76124.1"/>
    </source>
</evidence>
<dbReference type="GO" id="GO:0005868">
    <property type="term" value="C:cytoplasmic dynein complex"/>
    <property type="evidence" value="ECO:0007669"/>
    <property type="project" value="TreeGrafter"/>
</dbReference>
<evidence type="ECO:0000256" key="1">
    <source>
        <dbReference type="ARBA" id="ARBA00005361"/>
    </source>
</evidence>
<sequence length="126" mass="14858">MSKKVTQSNKTYQIRPPFKDKFRPQEAKEKIEKIVREKLKNAQYTSTELPQWTRDIADETKQELKNLGKDKRYKYLVQVIIGQNSGQGVRVGSRCFWDEDTDDCTWVSYMNDSIFCLVVAFAVYLY</sequence>
<dbReference type="CDD" id="cd21459">
    <property type="entry name" value="DLC-like_TCTEX1D2"/>
    <property type="match status" value="1"/>
</dbReference>
<dbReference type="FunFam" id="3.30.1140.40:FF:000003">
    <property type="entry name" value="tctex1 domain-containing protein 2"/>
    <property type="match status" value="1"/>
</dbReference>
<name>A0A078A5T6_STYLE</name>
<dbReference type="OMA" id="YVIRPNF"/>
<dbReference type="OrthoDB" id="10260741at2759"/>
<dbReference type="PANTHER" id="PTHR21255:SF7">
    <property type="entry name" value="DYNEIN LIGHT CHAIN TCTEX-TYPE PROTEIN 2B"/>
    <property type="match status" value="1"/>
</dbReference>
<protein>
    <submittedName>
        <fullName evidence="2">Tctex1 domain-containing protein 2</fullName>
    </submittedName>
</protein>
<keyword evidence="3" id="KW-1185">Reference proteome</keyword>
<dbReference type="Pfam" id="PF03645">
    <property type="entry name" value="Tctex-1"/>
    <property type="match status" value="1"/>
</dbReference>
<dbReference type="PANTHER" id="PTHR21255">
    <property type="entry name" value="T-COMPLEX-ASSOCIATED-TESTIS-EXPRESSED 1/ DYNEIN LIGHT CHAIN"/>
    <property type="match status" value="1"/>
</dbReference>
<dbReference type="InterPro" id="IPR005334">
    <property type="entry name" value="Tctex-1-like"/>
</dbReference>
<dbReference type="GO" id="GO:0007018">
    <property type="term" value="P:microtubule-based movement"/>
    <property type="evidence" value="ECO:0007669"/>
    <property type="project" value="TreeGrafter"/>
</dbReference>
<comment type="similarity">
    <text evidence="1">Belongs to the dynein light chain Tctex-type family.</text>
</comment>